<feature type="compositionally biased region" description="Basic and acidic residues" evidence="1">
    <location>
        <begin position="158"/>
        <end position="173"/>
    </location>
</feature>
<organism evidence="2 3">
    <name type="scientific">Triparma laevis f. longispina</name>
    <dbReference type="NCBI Taxonomy" id="1714387"/>
    <lineage>
        <taxon>Eukaryota</taxon>
        <taxon>Sar</taxon>
        <taxon>Stramenopiles</taxon>
        <taxon>Ochrophyta</taxon>
        <taxon>Bolidophyceae</taxon>
        <taxon>Parmales</taxon>
        <taxon>Triparmaceae</taxon>
        <taxon>Triparma</taxon>
    </lineage>
</organism>
<feature type="compositionally biased region" description="Polar residues" evidence="1">
    <location>
        <begin position="40"/>
        <end position="50"/>
    </location>
</feature>
<keyword evidence="3" id="KW-1185">Reference proteome</keyword>
<accession>A0A9W7F5T6</accession>
<evidence type="ECO:0000313" key="3">
    <source>
        <dbReference type="Proteomes" id="UP001165122"/>
    </source>
</evidence>
<gene>
    <name evidence="2" type="ORF">TrLO_g8117</name>
</gene>
<feature type="region of interest" description="Disordered" evidence="1">
    <location>
        <begin position="1"/>
        <end position="188"/>
    </location>
</feature>
<feature type="compositionally biased region" description="Acidic residues" evidence="1">
    <location>
        <begin position="124"/>
        <end position="146"/>
    </location>
</feature>
<name>A0A9W7F5T6_9STRA</name>
<comment type="caution">
    <text evidence="2">The sequence shown here is derived from an EMBL/GenBank/DDBJ whole genome shotgun (WGS) entry which is preliminary data.</text>
</comment>
<dbReference type="Proteomes" id="UP001165122">
    <property type="component" value="Unassembled WGS sequence"/>
</dbReference>
<evidence type="ECO:0000313" key="2">
    <source>
        <dbReference type="EMBL" id="GMI01894.1"/>
    </source>
</evidence>
<feature type="compositionally biased region" description="Basic and acidic residues" evidence="1">
    <location>
        <begin position="19"/>
        <end position="29"/>
    </location>
</feature>
<protein>
    <submittedName>
        <fullName evidence="2">Uncharacterized protein</fullName>
    </submittedName>
</protein>
<feature type="region of interest" description="Disordered" evidence="1">
    <location>
        <begin position="227"/>
        <end position="269"/>
    </location>
</feature>
<dbReference type="AlphaFoldDB" id="A0A9W7F5T6"/>
<dbReference type="OrthoDB" id="200209at2759"/>
<proteinExistence type="predicted"/>
<reference evidence="3" key="1">
    <citation type="journal article" date="2023" name="Commun. Biol.">
        <title>Genome analysis of Parmales, the sister group of diatoms, reveals the evolutionary specialization of diatoms from phago-mixotrophs to photoautotrophs.</title>
        <authorList>
            <person name="Ban H."/>
            <person name="Sato S."/>
            <person name="Yoshikawa S."/>
            <person name="Yamada K."/>
            <person name="Nakamura Y."/>
            <person name="Ichinomiya M."/>
            <person name="Sato N."/>
            <person name="Blanc-Mathieu R."/>
            <person name="Endo H."/>
            <person name="Kuwata A."/>
            <person name="Ogata H."/>
        </authorList>
    </citation>
    <scope>NUCLEOTIDE SEQUENCE [LARGE SCALE GENOMIC DNA]</scope>
    <source>
        <strain evidence="3">NIES 3700</strain>
    </source>
</reference>
<dbReference type="EMBL" id="BRXW01000038">
    <property type="protein sequence ID" value="GMI01894.1"/>
    <property type="molecule type" value="Genomic_DNA"/>
</dbReference>
<sequence length="269" mass="29854">MSNKLPSPTKDGSDVDGGDGGKKGDDSSAKRQTFFGMYSGKTNQANIQSDLKSKARRASNILASSDKGRTTKRTSKSHEEVRNTFRERRSTMNKNLPEVASPEKEQGDGLAALKSQFHSANAGGDDDLDFLDDVELPDGFKDDEEEERRPRKTVPRKSSVEEIQTKANKDAGRQAKLMRKARRTDAEQSLEGLDIKDFESVHTKLVKEKDSGKRASIRTQIVKKKLEAKQEGKKSGIHTQVKTKEIGRQRKKSMAQLSAIPPKGMLPKI</sequence>
<evidence type="ECO:0000256" key="1">
    <source>
        <dbReference type="SAM" id="MobiDB-lite"/>
    </source>
</evidence>
<feature type="compositionally biased region" description="Basic and acidic residues" evidence="1">
    <location>
        <begin position="76"/>
        <end position="90"/>
    </location>
</feature>